<evidence type="ECO:0000256" key="1">
    <source>
        <dbReference type="SAM" id="MobiDB-lite"/>
    </source>
</evidence>
<sequence>MIVSASYRTDIPAFYARWFLERLAAGEAWVVNPYGGPPSRVSLAPGAVDGWVFWTRNPLPFMGALQAVADWGEPFVMQMTVLGYPRALDVSVIPPERALAAMREVRDRYGPKAVVWRHDPIVFSDLTPAAWHRETFARHARALRGVVDEVVVSVMQVYAKSRRTLDQRAARHGFAWRDPPDDEKRALLDDLASIAAGEGLRFSLCGQEGLRAGLPGVEAAACIDAARLSAIAGRPIAARPKPHRTCACAESRDIGAYDTCPHGCAYCYAVRNQDLAKRRHAEHDPAAPFLDRRTQPPLPPAPETETQGRLL</sequence>
<proteinExistence type="predicted"/>
<dbReference type="AlphaFoldDB" id="A0A1G7HDK9"/>
<dbReference type="EMBL" id="FNAP01000020">
    <property type="protein sequence ID" value="SDE98451.1"/>
    <property type="molecule type" value="Genomic_DNA"/>
</dbReference>
<reference evidence="2 3" key="1">
    <citation type="submission" date="2016-10" db="EMBL/GenBank/DDBJ databases">
        <authorList>
            <person name="de Groot N.N."/>
        </authorList>
    </citation>
    <scope>NUCLEOTIDE SEQUENCE [LARGE SCALE GENOMIC DNA]</scope>
    <source>
        <strain evidence="2 3">ATCC 700224</strain>
    </source>
</reference>
<organism evidence="2 3">
    <name type="scientific">Rhodospira trueperi</name>
    <dbReference type="NCBI Taxonomy" id="69960"/>
    <lineage>
        <taxon>Bacteria</taxon>
        <taxon>Pseudomonadati</taxon>
        <taxon>Pseudomonadota</taxon>
        <taxon>Alphaproteobacteria</taxon>
        <taxon>Rhodospirillales</taxon>
        <taxon>Rhodospirillaceae</taxon>
        <taxon>Rhodospira</taxon>
    </lineage>
</organism>
<accession>A0A1G7HDK9</accession>
<dbReference type="OrthoDB" id="9771212at2"/>
<dbReference type="InterPro" id="IPR014998">
    <property type="entry name" value="DUF1848"/>
</dbReference>
<name>A0A1G7HDK9_9PROT</name>
<evidence type="ECO:0000313" key="3">
    <source>
        <dbReference type="Proteomes" id="UP000199412"/>
    </source>
</evidence>
<evidence type="ECO:0000313" key="2">
    <source>
        <dbReference type="EMBL" id="SDE98451.1"/>
    </source>
</evidence>
<protein>
    <recommendedName>
        <fullName evidence="4">DNA repair photolyase</fullName>
    </recommendedName>
</protein>
<evidence type="ECO:0008006" key="4">
    <source>
        <dbReference type="Google" id="ProtNLM"/>
    </source>
</evidence>
<dbReference type="Proteomes" id="UP000199412">
    <property type="component" value="Unassembled WGS sequence"/>
</dbReference>
<keyword evidence="3" id="KW-1185">Reference proteome</keyword>
<feature type="region of interest" description="Disordered" evidence="1">
    <location>
        <begin position="279"/>
        <end position="311"/>
    </location>
</feature>
<dbReference type="Pfam" id="PF08902">
    <property type="entry name" value="DUF1848"/>
    <property type="match status" value="1"/>
</dbReference>
<dbReference type="RefSeq" id="WP_092787959.1">
    <property type="nucleotide sequence ID" value="NZ_FNAP01000020.1"/>
</dbReference>
<gene>
    <name evidence="2" type="ORF">SAMN05421720_1208</name>
</gene>
<feature type="compositionally biased region" description="Basic and acidic residues" evidence="1">
    <location>
        <begin position="281"/>
        <end position="294"/>
    </location>
</feature>